<keyword evidence="1" id="KW-0812">Transmembrane</keyword>
<dbReference type="AlphaFoldDB" id="A0A5J6I5U7"/>
<keyword evidence="1" id="KW-0472">Membrane</keyword>
<evidence type="ECO:0000256" key="1">
    <source>
        <dbReference type="SAM" id="Phobius"/>
    </source>
</evidence>
<reference evidence="2 3" key="1">
    <citation type="submission" date="2017-09" db="EMBL/GenBank/DDBJ databases">
        <authorList>
            <person name="Lee N."/>
            <person name="Cho B.-K."/>
        </authorList>
    </citation>
    <scope>NUCLEOTIDE SEQUENCE [LARGE SCALE GENOMIC DNA]</scope>
    <source>
        <strain evidence="2 3">ATCC 13740</strain>
    </source>
</reference>
<evidence type="ECO:0000313" key="3">
    <source>
        <dbReference type="Proteomes" id="UP000326598"/>
    </source>
</evidence>
<name>A0A5J6I5U7_STRC4</name>
<evidence type="ECO:0000313" key="2">
    <source>
        <dbReference type="EMBL" id="QEV27806.1"/>
    </source>
</evidence>
<organism evidence="2 3">
    <name type="scientific">Streptomyces coeruleorubidus</name>
    <dbReference type="NCBI Taxonomy" id="116188"/>
    <lineage>
        <taxon>Bacteria</taxon>
        <taxon>Bacillati</taxon>
        <taxon>Actinomycetota</taxon>
        <taxon>Actinomycetes</taxon>
        <taxon>Kitasatosporales</taxon>
        <taxon>Streptomycetaceae</taxon>
        <taxon>Streptomyces</taxon>
    </lineage>
</organism>
<feature type="transmembrane region" description="Helical" evidence="1">
    <location>
        <begin position="12"/>
        <end position="42"/>
    </location>
</feature>
<protein>
    <submittedName>
        <fullName evidence="2">Uncharacterized protein</fullName>
    </submittedName>
</protein>
<gene>
    <name evidence="2" type="ORF">CP976_29320</name>
</gene>
<keyword evidence="1" id="KW-1133">Transmembrane helix</keyword>
<sequence length="72" mass="7803">MTAALENPEHVFLVAAPVAFLTAGVGLGFIMLGVWMGTMAVLRVVRYVDNRMALVQRADIIKAIDAGEDEEQ</sequence>
<dbReference type="Proteomes" id="UP000326598">
    <property type="component" value="Chromosome"/>
</dbReference>
<dbReference type="EMBL" id="CP023694">
    <property type="protein sequence ID" value="QEV27806.1"/>
    <property type="molecule type" value="Genomic_DNA"/>
</dbReference>
<dbReference type="KEGG" id="scoe:CP976_29320"/>
<proteinExistence type="predicted"/>
<accession>A0A5J6I5U7</accession>